<dbReference type="InterPro" id="IPR058240">
    <property type="entry name" value="rSAM_sf"/>
</dbReference>
<accession>J9GVV1</accession>
<organism evidence="2">
    <name type="scientific">gut metagenome</name>
    <dbReference type="NCBI Taxonomy" id="749906"/>
    <lineage>
        <taxon>unclassified sequences</taxon>
        <taxon>metagenomes</taxon>
        <taxon>organismal metagenomes</taxon>
    </lineage>
</organism>
<dbReference type="AlphaFoldDB" id="J9GVV1"/>
<dbReference type="Gene3D" id="3.20.20.70">
    <property type="entry name" value="Aldolase class I"/>
    <property type="match status" value="1"/>
</dbReference>
<name>J9GVV1_9ZZZZ</name>
<dbReference type="InterPro" id="IPR013785">
    <property type="entry name" value="Aldolase_TIM"/>
</dbReference>
<sequence length="191" mass="21864">MDLLDSLPHKLQISLHFQEGNQRFDTNTYLDEVMTFAQAAAKRGCIIVLRLWNQGGHDRLNEAILEQIAQRQPRPWTERKDGWKLADNLFIEYDRMFEWPDLTHDDYATNEVFCYALRNQIGVLVDGTVVPCCLDHGGDLALGNLFDQSLKEILSAPRSCAIYDGFTRHTAVEPLCQRCGYAIVAKNYRKG</sequence>
<reference evidence="2" key="1">
    <citation type="journal article" date="2012" name="PLoS ONE">
        <title>Gene sets for utilization of primary and secondary nutrition supplies in the distal gut of endangered iberian lynx.</title>
        <authorList>
            <person name="Alcaide M."/>
            <person name="Messina E."/>
            <person name="Richter M."/>
            <person name="Bargiela R."/>
            <person name="Peplies J."/>
            <person name="Huws S.A."/>
            <person name="Newbold C.J."/>
            <person name="Golyshin P.N."/>
            <person name="Simon M.A."/>
            <person name="Lopez G."/>
            <person name="Yakimov M.M."/>
            <person name="Ferrer M."/>
        </authorList>
    </citation>
    <scope>NUCLEOTIDE SEQUENCE</scope>
</reference>
<dbReference type="InterPro" id="IPR023885">
    <property type="entry name" value="4Fe4S-binding_SPASM_dom"/>
</dbReference>
<gene>
    <name evidence="2" type="ORF">EVA_07183</name>
</gene>
<proteinExistence type="predicted"/>
<dbReference type="SUPFAM" id="SSF102114">
    <property type="entry name" value="Radical SAM enzymes"/>
    <property type="match status" value="1"/>
</dbReference>
<protein>
    <submittedName>
        <fullName evidence="2">Radical SAM domain-containing protein</fullName>
    </submittedName>
</protein>
<dbReference type="EMBL" id="AMCI01001716">
    <property type="protein sequence ID" value="EJX04710.1"/>
    <property type="molecule type" value="Genomic_DNA"/>
</dbReference>
<dbReference type="CDD" id="cd21122">
    <property type="entry name" value="SPASM_rSAM"/>
    <property type="match status" value="1"/>
</dbReference>
<feature type="domain" description="4Fe4S-binding SPASM" evidence="1">
    <location>
        <begin position="114"/>
        <end position="179"/>
    </location>
</feature>
<evidence type="ECO:0000313" key="2">
    <source>
        <dbReference type="EMBL" id="EJX04710.1"/>
    </source>
</evidence>
<dbReference type="Pfam" id="PF13186">
    <property type="entry name" value="SPASM"/>
    <property type="match status" value="1"/>
</dbReference>
<comment type="caution">
    <text evidence="2">The sequence shown here is derived from an EMBL/GenBank/DDBJ whole genome shotgun (WGS) entry which is preliminary data.</text>
</comment>
<evidence type="ECO:0000259" key="1">
    <source>
        <dbReference type="Pfam" id="PF13186"/>
    </source>
</evidence>